<comment type="caution">
    <text evidence="1">The sequence shown here is derived from an EMBL/GenBank/DDBJ whole genome shotgun (WGS) entry which is preliminary data.</text>
</comment>
<accession>A0A4U8T8Z4</accession>
<protein>
    <submittedName>
        <fullName evidence="1">Uncharacterized protein</fullName>
    </submittedName>
</protein>
<proteinExistence type="predicted"/>
<organism evidence="1 2">
    <name type="scientific">Helicobacter jaachi</name>
    <dbReference type="NCBI Taxonomy" id="1677920"/>
    <lineage>
        <taxon>Bacteria</taxon>
        <taxon>Pseudomonadati</taxon>
        <taxon>Campylobacterota</taxon>
        <taxon>Epsilonproteobacteria</taxon>
        <taxon>Campylobacterales</taxon>
        <taxon>Helicobacteraceae</taxon>
        <taxon>Helicobacter</taxon>
    </lineage>
</organism>
<gene>
    <name evidence="1" type="ORF">LS71_007075</name>
</gene>
<name>A0A4U8T8Z4_9HELI</name>
<keyword evidence="2" id="KW-1185">Reference proteome</keyword>
<sequence length="165" mass="19134">MPLRNLRPKRRYSATFRAEFGEIDRAIAWIESHFTPTLHDRVGIIAFEALSNIIEHNFMRMTKMQLYSNTHTHRTNIESSAKFNIKSHSKRAQRHSITCHLHLCAKRAYISFVYPFKPCYHYSPYVPMLGGRGKTIISLMGANTHHSIKPRSKKASLILQIPMRG</sequence>
<dbReference type="AlphaFoldDB" id="A0A4U8T8Z4"/>
<dbReference type="STRING" id="1677920.LS71_07215"/>
<dbReference type="OrthoDB" id="5328865at2"/>
<reference evidence="1 2" key="1">
    <citation type="journal article" date="2014" name="Genome Announc.">
        <title>Draft genome sequences of eight enterohepatic helicobacter species isolated from both laboratory and wild rodents.</title>
        <authorList>
            <person name="Sheh A."/>
            <person name="Shen Z."/>
            <person name="Fox J.G."/>
        </authorList>
    </citation>
    <scope>NUCLEOTIDE SEQUENCE [LARGE SCALE GENOMIC DNA]</scope>
    <source>
        <strain evidence="1 2">MIT 09-6949</strain>
    </source>
</reference>
<dbReference type="Proteomes" id="UP000029733">
    <property type="component" value="Unassembled WGS sequence"/>
</dbReference>
<evidence type="ECO:0000313" key="2">
    <source>
        <dbReference type="Proteomes" id="UP000029733"/>
    </source>
</evidence>
<dbReference type="EMBL" id="JRPR02000005">
    <property type="protein sequence ID" value="TLD96226.1"/>
    <property type="molecule type" value="Genomic_DNA"/>
</dbReference>
<dbReference type="RefSeq" id="WP_034355837.1">
    <property type="nucleotide sequence ID" value="NZ_JRPR02000005.1"/>
</dbReference>
<evidence type="ECO:0000313" key="1">
    <source>
        <dbReference type="EMBL" id="TLD96226.1"/>
    </source>
</evidence>